<organism evidence="2 3">
    <name type="scientific">Pseudodesulfovibrio sediminis</name>
    <dbReference type="NCBI Taxonomy" id="2810563"/>
    <lineage>
        <taxon>Bacteria</taxon>
        <taxon>Pseudomonadati</taxon>
        <taxon>Thermodesulfobacteriota</taxon>
        <taxon>Desulfovibrionia</taxon>
        <taxon>Desulfovibrionales</taxon>
        <taxon>Desulfovibrionaceae</taxon>
    </lineage>
</organism>
<name>A0ABN6ERC4_9BACT</name>
<gene>
    <name evidence="2" type="ORF">PSDVSF_10260</name>
</gene>
<accession>A0ABN6ERC4</accession>
<reference evidence="2" key="1">
    <citation type="journal article" date="2022" name="Arch. Microbiol.">
        <title>Pseudodesulfovibrio sediminis sp. nov., a mesophilic and neutrophilic sulfate-reducing bacterium isolated from sediment of a brackish lake.</title>
        <authorList>
            <person name="Takahashi A."/>
            <person name="Kojima H."/>
            <person name="Watanabe M."/>
            <person name="Fukui M."/>
        </authorList>
    </citation>
    <scope>NUCLEOTIDE SEQUENCE</scope>
    <source>
        <strain evidence="2">SF6</strain>
    </source>
</reference>
<evidence type="ECO:0000313" key="3">
    <source>
        <dbReference type="Proteomes" id="UP001053296"/>
    </source>
</evidence>
<dbReference type="Gene3D" id="3.40.50.1110">
    <property type="entry name" value="SGNH hydrolase"/>
    <property type="match status" value="1"/>
</dbReference>
<proteinExistence type="predicted"/>
<dbReference type="Proteomes" id="UP001053296">
    <property type="component" value="Chromosome"/>
</dbReference>
<keyword evidence="1" id="KW-0472">Membrane</keyword>
<keyword evidence="1" id="KW-1133">Transmembrane helix</keyword>
<dbReference type="InterPro" id="IPR036514">
    <property type="entry name" value="SGNH_hydro_sf"/>
</dbReference>
<evidence type="ECO:0008006" key="4">
    <source>
        <dbReference type="Google" id="ProtNLM"/>
    </source>
</evidence>
<sequence>MKSATALLKKTAIFLISFLFFIEIGCWFYILYFNQNIPLPTYRFVDANVKFWANLDTHFGTWHQPNSSFLHNKSCFVVEYHANSLGMRDPERTKRSDKPRAVVLGDSFVEGWGNEIGDRLTDHIELDLNKEMLNFGTAGTFGTVQEWLQYKYVAKTFDHDVVMIGILPHNDFKDNDYARVGGKAKQRRPYLVGKYPDLKLIYTQDELYTRPKRSQKLKSFDFTLRECSSFYRVMRYLGSYRIRNYELQPRWVADFNDSPGRNHSAYHQFRPQDWDIIQYSLEQLVAEASGKPVVVFSIATQADFDEYDGTKTPLTQKFEALSKKLGFIYCDMLEEMTAKKYSAEDIFFVCDDHWSPVGNKIAADILEPYVVKAFEQAAKK</sequence>
<evidence type="ECO:0000313" key="2">
    <source>
        <dbReference type="EMBL" id="BCS87784.1"/>
    </source>
</evidence>
<protein>
    <recommendedName>
        <fullName evidence="4">SGNH/GDSL hydrolase family protein</fullName>
    </recommendedName>
</protein>
<feature type="transmembrane region" description="Helical" evidence="1">
    <location>
        <begin position="12"/>
        <end position="33"/>
    </location>
</feature>
<dbReference type="RefSeq" id="WP_229594362.1">
    <property type="nucleotide sequence ID" value="NZ_AP024485.1"/>
</dbReference>
<keyword evidence="1" id="KW-0812">Transmembrane</keyword>
<keyword evidence="3" id="KW-1185">Reference proteome</keyword>
<dbReference type="SUPFAM" id="SSF52266">
    <property type="entry name" value="SGNH hydrolase"/>
    <property type="match status" value="1"/>
</dbReference>
<dbReference type="EMBL" id="AP024485">
    <property type="protein sequence ID" value="BCS87784.1"/>
    <property type="molecule type" value="Genomic_DNA"/>
</dbReference>
<evidence type="ECO:0000256" key="1">
    <source>
        <dbReference type="SAM" id="Phobius"/>
    </source>
</evidence>